<dbReference type="EMBL" id="JAAEDM010000009">
    <property type="protein sequence ID" value="MBR0670637.1"/>
    <property type="molecule type" value="Genomic_DNA"/>
</dbReference>
<feature type="domain" description="Carbamoyltransferase C-terminal" evidence="3">
    <location>
        <begin position="402"/>
        <end position="569"/>
    </location>
</feature>
<dbReference type="SUPFAM" id="SSF53067">
    <property type="entry name" value="Actin-like ATPase domain"/>
    <property type="match status" value="1"/>
</dbReference>
<dbReference type="CDD" id="cd24100">
    <property type="entry name" value="ASKHA_NBD_MJ1051-like_N"/>
    <property type="match status" value="1"/>
</dbReference>
<gene>
    <name evidence="4" type="ORF">GXW76_05600</name>
</gene>
<comment type="caution">
    <text evidence="4">The sequence shown here is derived from an EMBL/GenBank/DDBJ whole genome shotgun (WGS) entry which is preliminary data.</text>
</comment>
<dbReference type="PANTHER" id="PTHR34847:SF1">
    <property type="entry name" value="NODULATION PROTEIN U"/>
    <property type="match status" value="1"/>
</dbReference>
<dbReference type="InterPro" id="IPR031730">
    <property type="entry name" value="Carbam_trans_C"/>
</dbReference>
<evidence type="ECO:0000313" key="4">
    <source>
        <dbReference type="EMBL" id="MBR0670637.1"/>
    </source>
</evidence>
<keyword evidence="5" id="KW-1185">Reference proteome</keyword>
<evidence type="ECO:0000313" key="5">
    <source>
        <dbReference type="Proteomes" id="UP001138751"/>
    </source>
</evidence>
<organism evidence="4 5">
    <name type="scientific">Neoroseomonas soli</name>
    <dbReference type="NCBI Taxonomy" id="1081025"/>
    <lineage>
        <taxon>Bacteria</taxon>
        <taxon>Pseudomonadati</taxon>
        <taxon>Pseudomonadota</taxon>
        <taxon>Alphaproteobacteria</taxon>
        <taxon>Acetobacterales</taxon>
        <taxon>Acetobacteraceae</taxon>
        <taxon>Neoroseomonas</taxon>
    </lineage>
</organism>
<reference evidence="4" key="1">
    <citation type="submission" date="2020-01" db="EMBL/GenBank/DDBJ databases">
        <authorList>
            <person name="Rat A."/>
        </authorList>
    </citation>
    <scope>NUCLEOTIDE SEQUENCE</scope>
    <source>
        <strain evidence="4">LMG 31231</strain>
    </source>
</reference>
<dbReference type="PANTHER" id="PTHR34847">
    <property type="entry name" value="NODULATION PROTEIN U"/>
    <property type="match status" value="1"/>
</dbReference>
<protein>
    <recommendedName>
        <fullName evidence="6">Carbamoyltransferase</fullName>
    </recommendedName>
</protein>
<accession>A0A9X9WU08</accession>
<dbReference type="InterPro" id="IPR043129">
    <property type="entry name" value="ATPase_NBD"/>
</dbReference>
<feature type="domain" description="Carbamoyltransferase" evidence="2">
    <location>
        <begin position="3"/>
        <end position="340"/>
    </location>
</feature>
<dbReference type="Pfam" id="PF02543">
    <property type="entry name" value="Carbam_trans_N"/>
    <property type="match status" value="1"/>
</dbReference>
<dbReference type="InterPro" id="IPR003696">
    <property type="entry name" value="Carbtransf_dom"/>
</dbReference>
<proteinExistence type="inferred from homology"/>
<reference evidence="4" key="2">
    <citation type="journal article" date="2021" name="Syst. Appl. Microbiol.">
        <title>Roseomonas hellenica sp. nov., isolated from roots of wild-growing Alkanna tinctoria.</title>
        <authorList>
            <person name="Rat A."/>
            <person name="Naranjo H.D."/>
            <person name="Lebbe L."/>
            <person name="Cnockaert M."/>
            <person name="Krigas N."/>
            <person name="Grigoriadou K."/>
            <person name="Maloupa E."/>
            <person name="Willems A."/>
        </authorList>
    </citation>
    <scope>NUCLEOTIDE SEQUENCE</scope>
    <source>
        <strain evidence="4">LMG 31231</strain>
    </source>
</reference>
<dbReference type="GO" id="GO:0003824">
    <property type="term" value="F:catalytic activity"/>
    <property type="evidence" value="ECO:0007669"/>
    <property type="project" value="InterPro"/>
</dbReference>
<dbReference type="Gene3D" id="3.30.420.40">
    <property type="match status" value="2"/>
</dbReference>
<evidence type="ECO:0000259" key="2">
    <source>
        <dbReference type="Pfam" id="PF02543"/>
    </source>
</evidence>
<evidence type="ECO:0000259" key="3">
    <source>
        <dbReference type="Pfam" id="PF16861"/>
    </source>
</evidence>
<dbReference type="Gene3D" id="3.90.870.20">
    <property type="entry name" value="Carbamoyltransferase, C-terminal domain"/>
    <property type="match status" value="1"/>
</dbReference>
<dbReference type="Pfam" id="PF16861">
    <property type="entry name" value="Carbam_trans_C"/>
    <property type="match status" value="1"/>
</dbReference>
<dbReference type="RefSeq" id="WP_211861007.1">
    <property type="nucleotide sequence ID" value="NZ_JAAEDM010000009.1"/>
</dbReference>
<name>A0A9X9WU08_9PROT</name>
<comment type="similarity">
    <text evidence="1">Belongs to the NodU/CmcH family.</text>
</comment>
<dbReference type="InterPro" id="IPR038152">
    <property type="entry name" value="Carbam_trans_C_sf"/>
</dbReference>
<sequence>MLILGLFSGYHDASACLTDDYRLVAAVAQERMTRRKADGGRLPVEAMEECFRVAGASKADVGAVVLGRGPFPMRYYTHLPLDRRIERVARAVAGKEKHKSMERECVRYRRTDSAAMFDAALFLADMGLPAGIPVVFFNHHLAHALPTLFHTDWDDALLYTSDGGGDNAQYSIRAFREGRLTTWYGEDEELARPMRIDSLGLAYGYATEALGFRINRHEGKLTGLAAFGAPEIADELAAHFSVTDTGEVLSDFADYPAMRRFVFDWARGKPREVVAASVQKVLEDATLAAVERLVGRAGGTRRVGLSGGVFGNVRLNQKIIERLGLAEAFIYPAMSDQGLPHGGVLQYLLERDGLQAWLKQRHRLDHLYLGRDWREEADRVLGGTKGLRAADLEGLSPAAATAKRLLAGEAIAIFNKGMEYGPRALGARSILAAPFDVGINQSLNDRLDRSEFMPFAPVVREEDAETIFDLGKAKTYAARFMTVTCDVRPEWREKIAASVHVDGTARPQVISRAANPLYYDIIGEFAALTGVPVLINTSFNAHEEPIINTPEECARALLDDRVDGAVTERGIYVRG</sequence>
<evidence type="ECO:0008006" key="6">
    <source>
        <dbReference type="Google" id="ProtNLM"/>
    </source>
</evidence>
<dbReference type="AlphaFoldDB" id="A0A9X9WU08"/>
<dbReference type="InterPro" id="IPR051338">
    <property type="entry name" value="NodU/CmcH_Carbamoyltrnsfr"/>
</dbReference>
<dbReference type="Proteomes" id="UP001138751">
    <property type="component" value="Unassembled WGS sequence"/>
</dbReference>
<evidence type="ECO:0000256" key="1">
    <source>
        <dbReference type="ARBA" id="ARBA00006129"/>
    </source>
</evidence>